<feature type="non-terminal residue" evidence="2">
    <location>
        <position position="1"/>
    </location>
</feature>
<protein>
    <submittedName>
        <fullName evidence="2">Uncharacterized protein</fullName>
    </submittedName>
</protein>
<evidence type="ECO:0000313" key="2">
    <source>
        <dbReference type="EMBL" id="SVE42603.1"/>
    </source>
</evidence>
<feature type="region of interest" description="Disordered" evidence="1">
    <location>
        <begin position="1"/>
        <end position="26"/>
    </location>
</feature>
<feature type="compositionally biased region" description="Basic and acidic residues" evidence="1">
    <location>
        <begin position="17"/>
        <end position="26"/>
    </location>
</feature>
<proteinExistence type="predicted"/>
<dbReference type="AlphaFoldDB" id="A0A383DE53"/>
<dbReference type="EMBL" id="UINC01216459">
    <property type="protein sequence ID" value="SVE42603.1"/>
    <property type="molecule type" value="Genomic_DNA"/>
</dbReference>
<organism evidence="2">
    <name type="scientific">marine metagenome</name>
    <dbReference type="NCBI Taxonomy" id="408172"/>
    <lineage>
        <taxon>unclassified sequences</taxon>
        <taxon>metagenomes</taxon>
        <taxon>ecological metagenomes</taxon>
    </lineage>
</organism>
<name>A0A383DE53_9ZZZZ</name>
<sequence length="26" mass="2954">VKDLHSGHQKSSVDTTSQDHYDAERI</sequence>
<feature type="non-terminal residue" evidence="2">
    <location>
        <position position="26"/>
    </location>
</feature>
<evidence type="ECO:0000256" key="1">
    <source>
        <dbReference type="SAM" id="MobiDB-lite"/>
    </source>
</evidence>
<gene>
    <name evidence="2" type="ORF">METZ01_LOCUS495457</name>
</gene>
<accession>A0A383DE53</accession>
<reference evidence="2" key="1">
    <citation type="submission" date="2018-05" db="EMBL/GenBank/DDBJ databases">
        <authorList>
            <person name="Lanie J.A."/>
            <person name="Ng W.-L."/>
            <person name="Kazmierczak K.M."/>
            <person name="Andrzejewski T.M."/>
            <person name="Davidsen T.M."/>
            <person name="Wayne K.J."/>
            <person name="Tettelin H."/>
            <person name="Glass J.I."/>
            <person name="Rusch D."/>
            <person name="Podicherti R."/>
            <person name="Tsui H.-C.T."/>
            <person name="Winkler M.E."/>
        </authorList>
    </citation>
    <scope>NUCLEOTIDE SEQUENCE</scope>
</reference>